<organism evidence="9 10">
    <name type="scientific">Candolleomyces aberdarensis</name>
    <dbReference type="NCBI Taxonomy" id="2316362"/>
    <lineage>
        <taxon>Eukaryota</taxon>
        <taxon>Fungi</taxon>
        <taxon>Dikarya</taxon>
        <taxon>Basidiomycota</taxon>
        <taxon>Agaricomycotina</taxon>
        <taxon>Agaricomycetes</taxon>
        <taxon>Agaricomycetidae</taxon>
        <taxon>Agaricales</taxon>
        <taxon>Agaricineae</taxon>
        <taxon>Psathyrellaceae</taxon>
        <taxon>Candolleomyces</taxon>
    </lineage>
</organism>
<proteinExistence type="inferred from homology"/>
<dbReference type="Pfam" id="PF03441">
    <property type="entry name" value="FAD_binding_7"/>
    <property type="match status" value="1"/>
</dbReference>
<evidence type="ECO:0000256" key="1">
    <source>
        <dbReference type="ARBA" id="ARBA00005862"/>
    </source>
</evidence>
<dbReference type="GO" id="GO:0006950">
    <property type="term" value="P:response to stress"/>
    <property type="evidence" value="ECO:0007669"/>
    <property type="project" value="UniProtKB-ARBA"/>
</dbReference>
<comment type="cofactor">
    <cofactor evidence="5">
        <name>FAD</name>
        <dbReference type="ChEBI" id="CHEBI:57692"/>
    </cofactor>
    <text evidence="5">Binds 1 FAD per subunit.</text>
</comment>
<dbReference type="InterPro" id="IPR006050">
    <property type="entry name" value="DNA_photolyase_N"/>
</dbReference>
<feature type="binding site" evidence="5">
    <location>
        <begin position="500"/>
        <end position="502"/>
    </location>
    <ligand>
        <name>FAD</name>
        <dbReference type="ChEBI" id="CHEBI:57692"/>
    </ligand>
</feature>
<dbReference type="InterPro" id="IPR014729">
    <property type="entry name" value="Rossmann-like_a/b/a_fold"/>
</dbReference>
<dbReference type="Gene3D" id="1.10.579.10">
    <property type="entry name" value="DNA Cyclobutane Dipyrimidine Photolyase, subunit A, domain 3"/>
    <property type="match status" value="1"/>
</dbReference>
<feature type="domain" description="Photolyase/cryptochrome alpha/beta" evidence="8">
    <location>
        <begin position="63"/>
        <end position="200"/>
    </location>
</feature>
<dbReference type="GO" id="GO:0032922">
    <property type="term" value="P:circadian regulation of gene expression"/>
    <property type="evidence" value="ECO:0007669"/>
    <property type="project" value="TreeGrafter"/>
</dbReference>
<dbReference type="PANTHER" id="PTHR11455:SF18">
    <property type="entry name" value="SI:CH1073-390K14.1"/>
    <property type="match status" value="1"/>
</dbReference>
<sequence>MSKRPHSPQESDIGTKRPRPASPKPFNPIKVATPEAAAAVDANPPAKQLVEALGDVVKNPDKGDCVVYWMRMHDLRNNRAFSNACEQARRDEIPVIVLFVFSPQDYIAHDRGARKIDFTLRNLAILKKTLADMDIPLHTVTYVPRKKIPEKVLNLLGSLGCKRLYANIEYEVDELRRDIKLCELALPQRVQINLSHNKAIVEPGVIFAPSSGKPYAVYSPYKKQWLKIVNDKLEHYLEEAADPTANDPSVRESETFGPLFETEIPSSIPGFELDDADKTKMTEVWPAGESAAREILLRFLNTKARTSQLGPVNPLADGAEDAAKHNRVVKYGGDRDRADKDTTSRLSPYFSSGVISVREVFRTTMRLFDIKKIDVNSNAGVGTWFSEIIWRDFYTDVLASFPRVSMGRPFQEKFSAVVWENHQSPEESRGPASKDSDSEALSRWKQGKTGVPIVDAAMRCIKEMGWVHNRPRMIVAMYLTKHLMIDWRVGERYFMENLIDGDLASNDGGWQWSASTGVDPCPYFRIFNPHSQSTKTDPSGDFIRYWVPELSKVRGPDLHTPSTSIVDKLKYPRPIIEHKEARERAMRRFKNPGST</sequence>
<feature type="compositionally biased region" description="Basic and acidic residues" evidence="7">
    <location>
        <begin position="423"/>
        <end position="442"/>
    </location>
</feature>
<dbReference type="EMBL" id="SDEE01000016">
    <property type="protein sequence ID" value="RXW24653.1"/>
    <property type="molecule type" value="Genomic_DNA"/>
</dbReference>
<feature type="site" description="Electron transfer via tryptophanyl radical" evidence="6">
    <location>
        <position position="419"/>
    </location>
</feature>
<dbReference type="PANTHER" id="PTHR11455">
    <property type="entry name" value="CRYPTOCHROME"/>
    <property type="match status" value="1"/>
</dbReference>
<dbReference type="PROSITE" id="PS51645">
    <property type="entry name" value="PHR_CRY_ALPHA_BETA"/>
    <property type="match status" value="1"/>
</dbReference>
<feature type="site" description="Electron transfer via tryptophanyl radical" evidence="6">
    <location>
        <position position="510"/>
    </location>
</feature>
<evidence type="ECO:0000256" key="6">
    <source>
        <dbReference type="PIRSR" id="PIRSR602081-2"/>
    </source>
</evidence>
<evidence type="ECO:0000313" key="9">
    <source>
        <dbReference type="EMBL" id="RXW24653.1"/>
    </source>
</evidence>
<keyword evidence="10" id="KW-1185">Reference proteome</keyword>
<feature type="binding site" evidence="5">
    <location>
        <begin position="343"/>
        <end position="347"/>
    </location>
    <ligand>
        <name>FAD</name>
        <dbReference type="ChEBI" id="CHEBI:57692"/>
    </ligand>
</feature>
<comment type="similarity">
    <text evidence="1">Belongs to the DNA photolyase class-1 family.</text>
</comment>
<dbReference type="GO" id="GO:0005737">
    <property type="term" value="C:cytoplasm"/>
    <property type="evidence" value="ECO:0007669"/>
    <property type="project" value="TreeGrafter"/>
</dbReference>
<feature type="site" description="Electron transfer via tryptophanyl radical" evidence="6">
    <location>
        <position position="487"/>
    </location>
</feature>
<keyword evidence="4" id="KW-0157">Chromophore</keyword>
<gene>
    <name evidence="9" type="ORF">EST38_g1255</name>
</gene>
<dbReference type="GO" id="GO:0003904">
    <property type="term" value="F:deoxyribodipyrimidine photo-lyase activity"/>
    <property type="evidence" value="ECO:0007669"/>
    <property type="project" value="TreeGrafter"/>
</dbReference>
<dbReference type="GO" id="GO:0071949">
    <property type="term" value="F:FAD binding"/>
    <property type="evidence" value="ECO:0007669"/>
    <property type="project" value="TreeGrafter"/>
</dbReference>
<dbReference type="Gene3D" id="3.40.50.620">
    <property type="entry name" value="HUPs"/>
    <property type="match status" value="1"/>
</dbReference>
<dbReference type="InterPro" id="IPR036134">
    <property type="entry name" value="Crypto/Photolyase_FAD-like_sf"/>
</dbReference>
<evidence type="ECO:0000256" key="7">
    <source>
        <dbReference type="SAM" id="MobiDB-lite"/>
    </source>
</evidence>
<dbReference type="SUPFAM" id="SSF48173">
    <property type="entry name" value="Cryptochrome/photolyase FAD-binding domain"/>
    <property type="match status" value="1"/>
</dbReference>
<dbReference type="InterPro" id="IPR036155">
    <property type="entry name" value="Crypto/Photolyase_N_sf"/>
</dbReference>
<feature type="binding site" evidence="5">
    <location>
        <begin position="387"/>
        <end position="394"/>
    </location>
    <ligand>
        <name>FAD</name>
        <dbReference type="ChEBI" id="CHEBI:57692"/>
    </ligand>
</feature>
<protein>
    <recommendedName>
        <fullName evidence="8">Photolyase/cryptochrome alpha/beta domain-containing protein</fullName>
    </recommendedName>
</protein>
<feature type="region of interest" description="Disordered" evidence="7">
    <location>
        <begin position="421"/>
        <end position="444"/>
    </location>
</feature>
<reference evidence="9 10" key="1">
    <citation type="submission" date="2019-01" db="EMBL/GenBank/DDBJ databases">
        <title>Draft genome sequence of Psathyrella aberdarensis IHI B618.</title>
        <authorList>
            <person name="Buettner E."/>
            <person name="Kellner H."/>
        </authorList>
    </citation>
    <scope>NUCLEOTIDE SEQUENCE [LARGE SCALE GENOMIC DNA]</scope>
    <source>
        <strain evidence="9 10">IHI B618</strain>
    </source>
</reference>
<keyword evidence="2 5" id="KW-0285">Flavoprotein</keyword>
<dbReference type="GO" id="GO:0005634">
    <property type="term" value="C:nucleus"/>
    <property type="evidence" value="ECO:0007669"/>
    <property type="project" value="TreeGrafter"/>
</dbReference>
<evidence type="ECO:0000259" key="8">
    <source>
        <dbReference type="PROSITE" id="PS51645"/>
    </source>
</evidence>
<dbReference type="STRING" id="2316362.A0A4Q2DWL9"/>
<dbReference type="InterPro" id="IPR005101">
    <property type="entry name" value="Cryptochr/Photolyase_FAD-bd"/>
</dbReference>
<comment type="caution">
    <text evidence="9">The sequence shown here is derived from an EMBL/GenBank/DDBJ whole genome shotgun (WGS) entry which is preliminary data.</text>
</comment>
<dbReference type="PROSITE" id="PS00394">
    <property type="entry name" value="DNA_PHOTOLYASES_1_1"/>
    <property type="match status" value="1"/>
</dbReference>
<accession>A0A4Q2DWL9</accession>
<evidence type="ECO:0000256" key="5">
    <source>
        <dbReference type="PIRSR" id="PIRSR602081-1"/>
    </source>
</evidence>
<evidence type="ECO:0000313" key="10">
    <source>
        <dbReference type="Proteomes" id="UP000290288"/>
    </source>
</evidence>
<feature type="binding site" evidence="5">
    <location>
        <position position="384"/>
    </location>
    <ligand>
        <name>FAD</name>
        <dbReference type="ChEBI" id="CHEBI:57692"/>
    </ligand>
</feature>
<evidence type="ECO:0000256" key="2">
    <source>
        <dbReference type="ARBA" id="ARBA00022630"/>
    </source>
</evidence>
<dbReference type="AlphaFoldDB" id="A0A4Q2DWL9"/>
<dbReference type="InterPro" id="IPR018394">
    <property type="entry name" value="DNA_photolyase_1_CS_C"/>
</dbReference>
<dbReference type="InterPro" id="IPR002081">
    <property type="entry name" value="Cryptochrome/DNA_photolyase_1"/>
</dbReference>
<keyword evidence="3 5" id="KW-0274">FAD</keyword>
<dbReference type="Pfam" id="PF00875">
    <property type="entry name" value="DNA_photolyase"/>
    <property type="match status" value="1"/>
</dbReference>
<feature type="region of interest" description="Disordered" evidence="7">
    <location>
        <begin position="1"/>
        <end position="33"/>
    </location>
</feature>
<dbReference type="SUPFAM" id="SSF52425">
    <property type="entry name" value="Cryptochrome/photolyase, N-terminal domain"/>
    <property type="match status" value="1"/>
</dbReference>
<feature type="binding site" evidence="5">
    <location>
        <position position="331"/>
    </location>
    <ligand>
        <name>FAD</name>
        <dbReference type="ChEBI" id="CHEBI:57692"/>
    </ligand>
</feature>
<dbReference type="Gene3D" id="1.25.40.80">
    <property type="match status" value="1"/>
</dbReference>
<dbReference type="OrthoDB" id="435881at2759"/>
<name>A0A4Q2DWL9_9AGAR</name>
<dbReference type="GO" id="GO:0006139">
    <property type="term" value="P:nucleobase-containing compound metabolic process"/>
    <property type="evidence" value="ECO:0007669"/>
    <property type="project" value="UniProtKB-ARBA"/>
</dbReference>
<dbReference type="Proteomes" id="UP000290288">
    <property type="component" value="Unassembled WGS sequence"/>
</dbReference>
<evidence type="ECO:0000256" key="4">
    <source>
        <dbReference type="ARBA" id="ARBA00022991"/>
    </source>
</evidence>
<evidence type="ECO:0000256" key="3">
    <source>
        <dbReference type="ARBA" id="ARBA00022827"/>
    </source>
</evidence>
<dbReference type="GO" id="GO:0003677">
    <property type="term" value="F:DNA binding"/>
    <property type="evidence" value="ECO:0007669"/>
    <property type="project" value="TreeGrafter"/>
</dbReference>
<dbReference type="GO" id="GO:0043153">
    <property type="term" value="P:entrainment of circadian clock by photoperiod"/>
    <property type="evidence" value="ECO:0007669"/>
    <property type="project" value="TreeGrafter"/>
</dbReference>